<dbReference type="GO" id="GO:0016805">
    <property type="term" value="F:dipeptidase activity"/>
    <property type="evidence" value="ECO:0007669"/>
    <property type="project" value="TreeGrafter"/>
</dbReference>
<dbReference type="InterPro" id="IPR002933">
    <property type="entry name" value="Peptidase_M20"/>
</dbReference>
<feature type="domain" description="Peptidase M20 dimerisation" evidence="2">
    <location>
        <begin position="193"/>
        <end position="283"/>
    </location>
</feature>
<dbReference type="Pfam" id="PF07687">
    <property type="entry name" value="M20_dimer"/>
    <property type="match status" value="1"/>
</dbReference>
<dbReference type="EMBL" id="PJRP01000011">
    <property type="protein sequence ID" value="PLP98520.1"/>
    <property type="molecule type" value="Genomic_DNA"/>
</dbReference>
<dbReference type="Proteomes" id="UP000234341">
    <property type="component" value="Unassembled WGS sequence"/>
</dbReference>
<evidence type="ECO:0000313" key="3">
    <source>
        <dbReference type="EMBL" id="PLP98520.1"/>
    </source>
</evidence>
<dbReference type="RefSeq" id="WP_101683534.1">
    <property type="nucleotide sequence ID" value="NZ_PJRP01000011.1"/>
</dbReference>
<protein>
    <submittedName>
        <fullName evidence="3">Amidohydrolase</fullName>
    </submittedName>
</protein>
<dbReference type="InterPro" id="IPR036264">
    <property type="entry name" value="Bact_exopeptidase_dim_dom"/>
</dbReference>
<dbReference type="FunFam" id="3.30.70.360:FF:000004">
    <property type="entry name" value="Peptidase M20 domain-containing protein 2"/>
    <property type="match status" value="1"/>
</dbReference>
<dbReference type="GO" id="GO:0005737">
    <property type="term" value="C:cytoplasm"/>
    <property type="evidence" value="ECO:0007669"/>
    <property type="project" value="TreeGrafter"/>
</dbReference>
<dbReference type="Pfam" id="PF01546">
    <property type="entry name" value="Peptidase_M20"/>
    <property type="match status" value="1"/>
</dbReference>
<dbReference type="AlphaFoldDB" id="A0A2N5C8I3"/>
<name>A0A2N5C8I3_9BURK</name>
<evidence type="ECO:0000259" key="2">
    <source>
        <dbReference type="Pfam" id="PF07687"/>
    </source>
</evidence>
<dbReference type="NCBIfam" id="TIGR01891">
    <property type="entry name" value="amidohydrolases"/>
    <property type="match status" value="1"/>
</dbReference>
<evidence type="ECO:0000313" key="4">
    <source>
        <dbReference type="Proteomes" id="UP000234341"/>
    </source>
</evidence>
<reference evidence="3 4" key="1">
    <citation type="submission" date="2017-12" db="EMBL/GenBank/DDBJ databases">
        <title>Genome sequence of the active heterotrophic nitrifier-denitrifier, Cupriavidus pauculus UM1.</title>
        <authorList>
            <person name="Putonti C."/>
            <person name="Castignetti D."/>
        </authorList>
    </citation>
    <scope>NUCLEOTIDE SEQUENCE [LARGE SCALE GENOMIC DNA]</scope>
    <source>
        <strain evidence="3 4">UM1</strain>
    </source>
</reference>
<dbReference type="InterPro" id="IPR011650">
    <property type="entry name" value="Peptidase_M20_dimer"/>
</dbReference>
<dbReference type="PANTHER" id="PTHR30575:SF0">
    <property type="entry name" value="XAA-ARG DIPEPTIDASE"/>
    <property type="match status" value="1"/>
</dbReference>
<dbReference type="InterPro" id="IPR052030">
    <property type="entry name" value="Peptidase_M20/M20A_hydrolases"/>
</dbReference>
<dbReference type="InterPro" id="IPR017439">
    <property type="entry name" value="Amidohydrolase"/>
</dbReference>
<keyword evidence="1 3" id="KW-0378">Hydrolase</keyword>
<dbReference type="PIRSF" id="PIRSF037227">
    <property type="entry name" value="Aminobenzoyl-glu_utiliz_pB"/>
    <property type="match status" value="1"/>
</dbReference>
<organism evidence="3 4">
    <name type="scientific">Cupriavidus pauculus</name>
    <dbReference type="NCBI Taxonomy" id="82633"/>
    <lineage>
        <taxon>Bacteria</taxon>
        <taxon>Pseudomonadati</taxon>
        <taxon>Pseudomonadota</taxon>
        <taxon>Betaproteobacteria</taxon>
        <taxon>Burkholderiales</taxon>
        <taxon>Burkholderiaceae</taxon>
        <taxon>Cupriavidus</taxon>
    </lineage>
</organism>
<dbReference type="PANTHER" id="PTHR30575">
    <property type="entry name" value="PEPTIDASE M20"/>
    <property type="match status" value="1"/>
</dbReference>
<comment type="caution">
    <text evidence="3">The sequence shown here is derived from an EMBL/GenBank/DDBJ whole genome shotgun (WGS) entry which is preliminary data.</text>
</comment>
<gene>
    <name evidence="3" type="ORF">CYJ10_21810</name>
</gene>
<dbReference type="CDD" id="cd05673">
    <property type="entry name" value="M20_Acy1L2_AbgB"/>
    <property type="match status" value="1"/>
</dbReference>
<sequence>MTTSVSTRFVDEFIESHRDHYVKLSDSIWNQAELGYQEWQSSAAHIAYLNEAGFTLQEGVAGIPTAFVAEAGSGGPVIGILGEFDALSGLSQQSMATSCQPSSEITNGNGHGCGHHLLGTSAHYAAVAVHQYLKAHGLPGTVRFYGCPAEEGGYGKTYMARAGLFDDLDAALTWHPGVFNGVMNIEALAVKQAYFRFTGVSAHAGASPHLGRSALDALELMNVGVNFLREHMLPDARVHYAITDAGGVAPNVVQPRAEALYMVRAPHNHQVQELYERVCAIAEGAALMTGCQVEVEVHSACSNIVLNTVLNQLMHEKLSELGAPRYEANELDFAASIHKTLRKDEVEMAGRMLTAAWRNPKPLFDGVEPLDSTRPQRMHGSTDVGDVSWVTPTAQCMTACFTFGSSPHSWQWVSQGKSPIAHKGMLLAAKTIAATALELFVRPELLTLAREELVERIDGKSYECPIPAEVQPPLPQADVALAA</sequence>
<proteinExistence type="predicted"/>
<dbReference type="Gene3D" id="3.30.70.360">
    <property type="match status" value="1"/>
</dbReference>
<dbReference type="GO" id="GO:0071713">
    <property type="term" value="F:para-aminobenzoyl-glutamate hydrolase activity"/>
    <property type="evidence" value="ECO:0007669"/>
    <property type="project" value="TreeGrafter"/>
</dbReference>
<evidence type="ECO:0000256" key="1">
    <source>
        <dbReference type="ARBA" id="ARBA00022801"/>
    </source>
</evidence>
<dbReference type="SUPFAM" id="SSF55031">
    <property type="entry name" value="Bacterial exopeptidase dimerisation domain"/>
    <property type="match status" value="1"/>
</dbReference>
<dbReference type="Gene3D" id="3.40.630.10">
    <property type="entry name" value="Zn peptidases"/>
    <property type="match status" value="2"/>
</dbReference>
<dbReference type="OrthoDB" id="9781032at2"/>
<dbReference type="InterPro" id="IPR017145">
    <property type="entry name" value="Aminobenzoyl-glu_utiliz_pB"/>
</dbReference>
<dbReference type="GO" id="GO:0046657">
    <property type="term" value="P:folic acid catabolic process"/>
    <property type="evidence" value="ECO:0007669"/>
    <property type="project" value="TreeGrafter"/>
</dbReference>
<accession>A0A2N5C8I3</accession>
<dbReference type="SUPFAM" id="SSF53187">
    <property type="entry name" value="Zn-dependent exopeptidases"/>
    <property type="match status" value="1"/>
</dbReference>